<dbReference type="InterPro" id="IPR039569">
    <property type="entry name" value="FAS1-like_DH_region"/>
</dbReference>
<evidence type="ECO:0000256" key="2">
    <source>
        <dbReference type="ARBA" id="ARBA00010009"/>
    </source>
</evidence>
<keyword evidence="13 20" id="KW-0511">Multifunctional enzyme</keyword>
<dbReference type="Gene3D" id="3.30.70.2430">
    <property type="match status" value="1"/>
</dbReference>
<dbReference type="Pfam" id="PF22235">
    <property type="entry name" value="FAS1_thioest_ins"/>
    <property type="match status" value="1"/>
</dbReference>
<evidence type="ECO:0000256" key="18">
    <source>
        <dbReference type="ARBA" id="ARBA00048835"/>
    </source>
</evidence>
<dbReference type="GO" id="GO:0004312">
    <property type="term" value="F:fatty acid synthase activity"/>
    <property type="evidence" value="ECO:0007669"/>
    <property type="project" value="InterPro"/>
</dbReference>
<feature type="domain" description="MaoC-like" evidence="23">
    <location>
        <begin position="1545"/>
        <end position="1672"/>
    </location>
</feature>
<dbReference type="InterPro" id="IPR041099">
    <property type="entry name" value="FAS1_N"/>
</dbReference>
<dbReference type="STRING" id="590646.G3B5J3"/>
<dbReference type="Gene3D" id="3.30.1120.100">
    <property type="match status" value="1"/>
</dbReference>
<comment type="catalytic activity">
    <reaction evidence="15 20">
        <text>holo-[ACP] + malonyl-CoA = malonyl-[ACP] + CoA</text>
        <dbReference type="Rhea" id="RHEA:41792"/>
        <dbReference type="Rhea" id="RHEA-COMP:9623"/>
        <dbReference type="Rhea" id="RHEA-COMP:9685"/>
        <dbReference type="ChEBI" id="CHEBI:57287"/>
        <dbReference type="ChEBI" id="CHEBI:57384"/>
        <dbReference type="ChEBI" id="CHEBI:64479"/>
        <dbReference type="ChEBI" id="CHEBI:78449"/>
        <dbReference type="EC" id="2.3.1.39"/>
    </reaction>
</comment>
<dbReference type="Gene3D" id="6.10.60.10">
    <property type="match status" value="1"/>
</dbReference>
<keyword evidence="5 20" id="KW-0378">Hydrolase</keyword>
<dbReference type="Pfam" id="PF00698">
    <property type="entry name" value="Acyl_transf_1"/>
    <property type="match status" value="1"/>
</dbReference>
<evidence type="ECO:0000256" key="21">
    <source>
        <dbReference type="PIRSR" id="PIRSR005562-1"/>
    </source>
</evidence>
<dbReference type="Gene3D" id="3.20.20.70">
    <property type="entry name" value="Aldolase class I"/>
    <property type="match status" value="2"/>
</dbReference>
<dbReference type="InterPro" id="IPR040883">
    <property type="entry name" value="FAS_meander"/>
</dbReference>
<protein>
    <recommendedName>
        <fullName evidence="20">Fatty acid synthase subunit beta</fullName>
        <ecNumber evidence="20">2.3.1.86</ecNumber>
    </recommendedName>
    <domain>
        <recommendedName>
            <fullName evidence="20">3-hydroxyacyl-[acyl-carrier-protein] dehydratase</fullName>
            <ecNumber evidence="20">4.2.1.59</ecNumber>
        </recommendedName>
    </domain>
    <domain>
        <recommendedName>
            <fullName evidence="20">Enoyl-[acyl-carrier-protein] reductase [NADH]</fullName>
            <ecNumber evidence="20">1.3.1.9</ecNumber>
        </recommendedName>
    </domain>
    <domain>
        <recommendedName>
            <fullName evidence="20">[Acyl-carrier-protein] acetyltransferase</fullName>
            <ecNumber evidence="20">2.3.1.38</ecNumber>
        </recommendedName>
    </domain>
    <domain>
        <recommendedName>
            <fullName evidence="20">[Acyl-carrier-protein] malonyltransferase</fullName>
            <ecNumber evidence="20">2.3.1.39</ecNumber>
        </recommendedName>
    </domain>
    <domain>
        <recommendedName>
            <fullName evidence="20">S-acyl fatty acid synthase thioesterase</fullName>
            <ecNumber evidence="20">3.1.2.14</ecNumber>
        </recommendedName>
    </domain>
</protein>
<dbReference type="Pfam" id="PF16073">
    <property type="entry name" value="SAT"/>
    <property type="match status" value="1"/>
</dbReference>
<dbReference type="InterPro" id="IPR014043">
    <property type="entry name" value="Acyl_transferase_dom"/>
</dbReference>
<dbReference type="InterPro" id="IPR032088">
    <property type="entry name" value="SAT"/>
</dbReference>
<gene>
    <name evidence="29" type="ORF">CANTEDRAFT_107026</name>
</gene>
<evidence type="ECO:0000256" key="6">
    <source>
        <dbReference type="ARBA" id="ARBA00022832"/>
    </source>
</evidence>
<organism evidence="30">
    <name type="scientific">Candida tenuis (strain ATCC 10573 / BCRC 21748 / CBS 615 / JCM 9827 / NBRC 10315 / NRRL Y-1498 / VKM Y-70)</name>
    <name type="common">Yeast</name>
    <name type="synonym">Yamadazyma tenuis</name>
    <dbReference type="NCBI Taxonomy" id="590646"/>
    <lineage>
        <taxon>Eukaryota</taxon>
        <taxon>Fungi</taxon>
        <taxon>Dikarya</taxon>
        <taxon>Ascomycota</taxon>
        <taxon>Saccharomycotina</taxon>
        <taxon>Pichiomycetes</taxon>
        <taxon>Debaryomycetaceae</taxon>
        <taxon>Yamadazyma</taxon>
    </lineage>
</organism>
<dbReference type="Pfam" id="PF08354">
    <property type="entry name" value="Fas1-AflB-like_hel"/>
    <property type="match status" value="1"/>
</dbReference>
<dbReference type="Gene3D" id="1.20.930.70">
    <property type="match status" value="1"/>
</dbReference>
<evidence type="ECO:0000256" key="12">
    <source>
        <dbReference type="ARBA" id="ARBA00023239"/>
    </source>
</evidence>
<evidence type="ECO:0000259" key="24">
    <source>
        <dbReference type="Pfam" id="PF08354"/>
    </source>
</evidence>
<comment type="catalytic activity">
    <reaction evidence="1 20">
        <text>a (3R)-hydroxyacyl-[ACP] = a (2E)-enoyl-[ACP] + H2O</text>
        <dbReference type="Rhea" id="RHEA:13097"/>
        <dbReference type="Rhea" id="RHEA-COMP:9925"/>
        <dbReference type="Rhea" id="RHEA-COMP:9945"/>
        <dbReference type="ChEBI" id="CHEBI:15377"/>
        <dbReference type="ChEBI" id="CHEBI:78784"/>
        <dbReference type="ChEBI" id="CHEBI:78827"/>
        <dbReference type="EC" id="4.2.1.59"/>
    </reaction>
</comment>
<dbReference type="PIRSF" id="PIRSF005562">
    <property type="entry name" value="FAS_yeast_beta"/>
    <property type="match status" value="1"/>
</dbReference>
<dbReference type="EC" id="2.3.1.86" evidence="20"/>
<dbReference type="GO" id="GO:0016297">
    <property type="term" value="F:fatty acyl-[ACP] hydrolase activity"/>
    <property type="evidence" value="ECO:0007669"/>
    <property type="project" value="UniProtKB-EC"/>
</dbReference>
<comment type="catalytic activity">
    <reaction evidence="18 20">
        <text>holo-[ACP] + acetyl-CoA = acetyl-[ACP] + CoA</text>
        <dbReference type="Rhea" id="RHEA:41788"/>
        <dbReference type="Rhea" id="RHEA-COMP:9621"/>
        <dbReference type="Rhea" id="RHEA-COMP:9685"/>
        <dbReference type="ChEBI" id="CHEBI:57287"/>
        <dbReference type="ChEBI" id="CHEBI:57288"/>
        <dbReference type="ChEBI" id="CHEBI:64479"/>
        <dbReference type="ChEBI" id="CHEBI:78446"/>
        <dbReference type="EC" id="2.3.1.38"/>
    </reaction>
</comment>
<dbReference type="InterPro" id="IPR013565">
    <property type="entry name" value="Fas1/AflB-like_central"/>
</dbReference>
<evidence type="ECO:0000256" key="8">
    <source>
        <dbReference type="ARBA" id="ARBA00023002"/>
    </source>
</evidence>
<dbReference type="GO" id="GO:0004313">
    <property type="term" value="F:[acyl-carrier-protein] S-acetyltransferase activity"/>
    <property type="evidence" value="ECO:0007669"/>
    <property type="project" value="UniProtKB-EC"/>
</dbReference>
<feature type="domain" description="Fatty acid synthase meander beta sheet" evidence="28">
    <location>
        <begin position="1149"/>
        <end position="1293"/>
    </location>
</feature>
<dbReference type="Gene3D" id="6.20.240.10">
    <property type="match status" value="1"/>
</dbReference>
<keyword evidence="11 20" id="KW-0275">Fatty acid biosynthesis</keyword>
<dbReference type="PRINTS" id="PR01483">
    <property type="entry name" value="FASYNTHASE"/>
</dbReference>
<feature type="domain" description="Fatty acid synthase beta subunit AflB /Fas1-like central" evidence="24">
    <location>
        <begin position="740"/>
        <end position="1088"/>
    </location>
</feature>
<dbReference type="GO" id="GO:0005835">
    <property type="term" value="C:fatty acid synthase complex"/>
    <property type="evidence" value="ECO:0007669"/>
    <property type="project" value="UniProtKB-UniRule"/>
</dbReference>
<dbReference type="InterPro" id="IPR001227">
    <property type="entry name" value="Ac_transferase_dom_sf"/>
</dbReference>
<name>G3B5J3_CANTC</name>
<dbReference type="SUPFAM" id="SSF54637">
    <property type="entry name" value="Thioesterase/thiol ester dehydrase-isomerase"/>
    <property type="match status" value="2"/>
</dbReference>
<evidence type="ECO:0000256" key="11">
    <source>
        <dbReference type="ARBA" id="ARBA00023160"/>
    </source>
</evidence>
<evidence type="ECO:0000256" key="14">
    <source>
        <dbReference type="ARBA" id="ARBA00048237"/>
    </source>
</evidence>
<feature type="domain" description="FAS1-like dehydratase" evidence="25">
    <location>
        <begin position="1307"/>
        <end position="1427"/>
    </location>
</feature>
<dbReference type="EC" id="4.2.1.59" evidence="20"/>
<feature type="active site" description="For acetyltransferase activity" evidence="21">
    <location>
        <position position="281"/>
    </location>
</feature>
<dbReference type="Gene3D" id="1.20.1050.120">
    <property type="match status" value="1"/>
</dbReference>
<dbReference type="GO" id="GO:0004314">
    <property type="term" value="F:[acyl-carrier-protein] S-malonyltransferase activity"/>
    <property type="evidence" value="ECO:0007669"/>
    <property type="project" value="UniProtKB-EC"/>
</dbReference>
<evidence type="ECO:0000256" key="1">
    <source>
        <dbReference type="ARBA" id="ARBA00001055"/>
    </source>
</evidence>
<dbReference type="EC" id="1.3.1.9" evidence="20"/>
<evidence type="ECO:0000256" key="16">
    <source>
        <dbReference type="ARBA" id="ARBA00048536"/>
    </source>
</evidence>
<feature type="domain" description="Starter acyltransferase (SAT)" evidence="26">
    <location>
        <begin position="166"/>
        <end position="418"/>
    </location>
</feature>
<evidence type="ECO:0000256" key="4">
    <source>
        <dbReference type="ARBA" id="ARBA00022679"/>
    </source>
</evidence>
<dbReference type="Gene3D" id="3.40.366.10">
    <property type="entry name" value="Malonyl-Coenzyme A Acyl Carrier Protein, domain 2"/>
    <property type="match status" value="3"/>
</dbReference>
<dbReference type="GO" id="GO:0019171">
    <property type="term" value="F:(3R)-hydroxyacyl-[acyl-carrier-protein] dehydratase activity"/>
    <property type="evidence" value="ECO:0007669"/>
    <property type="project" value="UniProtKB-EC"/>
</dbReference>
<comment type="subunit">
    <text evidence="20">[Alpha(6)beta(6)] hexamers of two multifunctional subunits (alpha and beta).</text>
</comment>
<dbReference type="EC" id="2.3.1.39" evidence="20"/>
<dbReference type="Proteomes" id="UP000000707">
    <property type="component" value="Unassembled WGS sequence"/>
</dbReference>
<keyword evidence="3 20" id="KW-0444">Lipid biosynthesis</keyword>
<dbReference type="EC" id="2.3.1.38" evidence="20"/>
<dbReference type="SUPFAM" id="SSF52151">
    <property type="entry name" value="FabD/lysophospholipase-like"/>
    <property type="match status" value="2"/>
</dbReference>
<feature type="domain" description="Fatty acid synthase subunit beta N-terminal" evidence="27">
    <location>
        <begin position="3"/>
        <end position="139"/>
    </location>
</feature>
<evidence type="ECO:0000259" key="26">
    <source>
        <dbReference type="Pfam" id="PF16073"/>
    </source>
</evidence>
<dbReference type="CDD" id="cd03447">
    <property type="entry name" value="FAS_MaoC"/>
    <property type="match status" value="1"/>
</dbReference>
<keyword evidence="6 20" id="KW-0276">Fatty acid metabolism</keyword>
<evidence type="ECO:0000256" key="9">
    <source>
        <dbReference type="ARBA" id="ARBA00023027"/>
    </source>
</evidence>
<evidence type="ECO:0000256" key="20">
    <source>
        <dbReference type="PIRNR" id="PIRNR005562"/>
    </source>
</evidence>
<dbReference type="InterPro" id="IPR013785">
    <property type="entry name" value="Aldolase_TIM"/>
</dbReference>
<evidence type="ECO:0000256" key="17">
    <source>
        <dbReference type="ARBA" id="ARBA00048572"/>
    </source>
</evidence>
<dbReference type="Pfam" id="PF01575">
    <property type="entry name" value="MaoC_dehydratas"/>
    <property type="match status" value="1"/>
</dbReference>
<feature type="active site" description="For malonyltransferase activity" evidence="21">
    <location>
        <position position="1834"/>
    </location>
</feature>
<comment type="catalytic activity">
    <reaction evidence="16 20">
        <text>(9Z)-octadecenoyl-[ACP] + H2O = (9Z)-octadecenoate + holo-[ACP] + H(+)</text>
        <dbReference type="Rhea" id="RHEA:15057"/>
        <dbReference type="Rhea" id="RHEA-COMP:9685"/>
        <dbReference type="Rhea" id="RHEA-COMP:9924"/>
        <dbReference type="ChEBI" id="CHEBI:15377"/>
        <dbReference type="ChEBI" id="CHEBI:15378"/>
        <dbReference type="ChEBI" id="CHEBI:30823"/>
        <dbReference type="ChEBI" id="CHEBI:64479"/>
        <dbReference type="ChEBI" id="CHEBI:78783"/>
        <dbReference type="EC" id="3.1.2.14"/>
    </reaction>
</comment>
<evidence type="ECO:0000256" key="10">
    <source>
        <dbReference type="ARBA" id="ARBA00023098"/>
    </source>
</evidence>
<evidence type="ECO:0000313" key="30">
    <source>
        <dbReference type="Proteomes" id="UP000000707"/>
    </source>
</evidence>
<evidence type="ECO:0000256" key="13">
    <source>
        <dbReference type="ARBA" id="ARBA00023268"/>
    </source>
</evidence>
<comment type="function">
    <text evidence="19 20">Fatty acid synthetase catalyzes the formation of long-chain fatty acids from acetyl-CoA, malonyl-CoA and NADPH. The beta subunit contains domains for: [acyl-carrier-protein] acetyltransferase and malonyltransferase, S-acyl fatty acid synthase thioesterase, enoyl-[acyl-carrier-protein] reductase, and 3-hydroxypalmitoyl-[acyl-carrier-protein] dehydratase.</text>
</comment>
<dbReference type="HOGENOM" id="CLU_000114_5_0_1"/>
<comment type="catalytic activity">
    <reaction evidence="17 20">
        <text>a 2,3-saturated acyl-[ACP] + NAD(+) = a (2E)-enoyl-[ACP] + NADH + H(+)</text>
        <dbReference type="Rhea" id="RHEA:10240"/>
        <dbReference type="Rhea" id="RHEA-COMP:9925"/>
        <dbReference type="Rhea" id="RHEA-COMP:9926"/>
        <dbReference type="ChEBI" id="CHEBI:15378"/>
        <dbReference type="ChEBI" id="CHEBI:57540"/>
        <dbReference type="ChEBI" id="CHEBI:57945"/>
        <dbReference type="ChEBI" id="CHEBI:78784"/>
        <dbReference type="ChEBI" id="CHEBI:78785"/>
        <dbReference type="EC" id="1.3.1.9"/>
    </reaction>
</comment>
<keyword evidence="10 20" id="KW-0443">Lipid metabolism</keyword>
<keyword evidence="9 20" id="KW-0520">NAD</keyword>
<dbReference type="GO" id="GO:0004318">
    <property type="term" value="F:enoyl-[acyl-carrier-protein] reductase (NADH) activity"/>
    <property type="evidence" value="ECO:0007669"/>
    <property type="project" value="UniProtKB-UniRule"/>
</dbReference>
<dbReference type="FunFam" id="3.20.20.70:FF:000169">
    <property type="entry name" value="Fatty acid synthase subunit beta"/>
    <property type="match status" value="1"/>
</dbReference>
<evidence type="ECO:0000259" key="28">
    <source>
        <dbReference type="Pfam" id="PF17951"/>
    </source>
</evidence>
<evidence type="ECO:0000259" key="22">
    <source>
        <dbReference type="Pfam" id="PF00698"/>
    </source>
</evidence>
<dbReference type="Pfam" id="PF17828">
    <property type="entry name" value="FAS_N"/>
    <property type="match status" value="1"/>
</dbReference>
<dbReference type="InterPro" id="IPR003965">
    <property type="entry name" value="Fatty_acid_synthase"/>
</dbReference>
<proteinExistence type="inferred from homology"/>
<dbReference type="Gene3D" id="6.10.250.1850">
    <property type="match status" value="1"/>
</dbReference>
<evidence type="ECO:0000259" key="27">
    <source>
        <dbReference type="Pfam" id="PF17828"/>
    </source>
</evidence>
<dbReference type="OrthoDB" id="5417908at2759"/>
<dbReference type="FunFam" id="3.40.366.10:FF:000003">
    <property type="entry name" value="Fatty acid synthase subunit beta dehydratase"/>
    <property type="match status" value="1"/>
</dbReference>
<dbReference type="FunFam" id="3.10.129.10:FF:000017">
    <property type="entry name" value="Fatty acid synthase beta subunit dehydratase"/>
    <property type="match status" value="1"/>
</dbReference>
<dbReference type="InterPro" id="IPR016036">
    <property type="entry name" value="Malonyl_transacylase_ACP-bd"/>
</dbReference>
<comment type="similarity">
    <text evidence="2 20">Belongs to the fungal fatty acid synthetase subunit beta family.</text>
</comment>
<sequence length="2077" mass="234031">MSTTRPFQLNHGSLEFTILVPSNVYQNFIQLNQQFTKHYLPLPTEGFNDLDEPSSPIELFSKFMGFINKSIARSNRNLTLTDSELESVLSYCVNEFKSNIINQDIHSFVLNLLKNDEYPTTLDKVKDIIRNYYQSISLISTETVESRNVSLKSNLLNCESADIFAIFGGQGNSDDYFEELRELYNIYNPLIKNLISEINSSLQTLLKKVDNVDKVYTQGLDIIQWLENKDKTPDQDYLLSVPVSCPLICLIQLCHYQITCKILDIHPGEFLSHLKGSTGHSQGLVTSVAISCSNNWEQFLGNSVKAINLLFFIGLRCLITYPSTTLPPSMLQDSLENGEGRPSPMLSVRDLSEEQVEKFIAQTNAHLPADKHISISLVNGPNQLVVSGPPESLYGLNLTLRNGKAQPGLDQSRIPHSKRKLKFSNRFLPIFAPFHSHLLKDANDLIIEDLKLNELEFAAKSLKIPVYDTFNGENFQDFTASTSVSERLVYLITQLPVNWEVATNFKSTHILDFGPGGVSGLGVLTHKNKDGTGSRIILAGTLDYHINKENDEYGFKQELFNYDKLATVKFQANWNDDFKPTLIKNKSGKVFVSTKFSKLLSRAPLMVPGMTPTTINPGFVIDTLNAGYHIELGGGGYFHPKMLQDALDEIRDKIVPGYGICINLIYVNPRLLQWAIPLIKELREQGYPIQGITIGAGVPSLEIANEYISDLKLTHLGLKPGSIDAINQVVNIAKHNPHFPIVLQWTGGRGGGHHSFEDFHQPILQMYSKIRKYSNIILVAGSGFGSDEDTYPYLTGTWANAYNYPSMPFDGVLFGSRVMVAKEAFTSLAAKKAIAATSGVQDHEWESTYNKPTGGILTVTSEMGEPIHKIATRGVKLWKEFDETIFNLPKNKLVETLKAKKDYIISRLNKDFQKVWFGKNSQGVCDLEEMTYQEVSNRLIELMYVSKSKRWIDVTLRNLWGDYLKRVEERFASNDVESLIQNYNQLTVNPQAFSDKFFERFSAGKEQLINEEDCDYFLILCTRPTQKPCPFVPVLDENFSLYFKKDSLWQSEDLEAVVDEDVERTCILHGPVAAQFTNKVDEPIKEILDNIHEGHIKRLLKDYYNDDESLIPTVEYFGGDIKNTSADSLPSSLKIEVAGSKKTITIGEGALPELSSWIDLLAGEKLNWLHAFIKSQRIVQGSSYMDNSAHSVLSPVNNMIIEIDNFESNTDQVLTSYEKVSGDYKPVVKISFNKKKELIEYRLVEHRTADSTPVELPFLFRYEPNDGFAPILEVMEDRNIRIKEFYWKLWYGSNSPVNLDIDVSKIIEGEEITINAQDISEFTHAIGNKSEAFVSRNGKESYAPMDFAIVIGWKAIINAIFPRTVDGDLLKLVHLSNGYKMIPGAKLLKNGDKVASKAEIKSVLNQASGKMVEVIGTIYRENKPVMEVTSQFLYRGDYKDFENTFSKITETPYEIKINNSKDLAILKSKEWFELEKDIDLLNKTLTFRLESVYKYKSTEIFSSIHTSGKVYYELPTKEVVEVASVNYEAGRSYGNPVIDYLSRNGSTIEQAVIFENSIPLSSNEELTSKAPTTNEPYAKVSGDYNPIHVSRVFANYAGLPGTITHGMYSSGSIRSLVEEWAANSVAERVRAFKCNFLGMVLPNDVLQTTLEHIGMINGRKIIKIQTKNIETETVVLDGEAEIEQPITTYVFTGQGSQEQGMGMDLYEKSAVAKDVWDRADLHFINNYGFSILDIVKNNPNELTIHFNGKKGRKIRENYITMMFETIAENGEIKSEKIFKEIDNTTTKHTFVSPTGLLSATQFTQPALTLMEKASYEDIKAKGLVPSDAMFAGHSLGEYSALSSLANVMPIESLVDVVFYRGMTMQVAVPRDETGRSNYGMCAVNPTRVGPTFNDAALRFVVDEVSARTGWLLEIVNYNVENTQYVTAGDLRALDTLTNVLNVIKLNKIDLVKLQAQMSLDKVKEHLNEIIKEVSTKSLAKPQPIDLERGFAVIPLKGISVPFHSSYLMSGVKPFQRFLNKKIPKSSVKPKDLINKYIPNLTAKPFEITKEYFEEVYQLTKSEKLKSIIENWESYESA</sequence>
<evidence type="ECO:0000256" key="7">
    <source>
        <dbReference type="ARBA" id="ARBA00022857"/>
    </source>
</evidence>
<reference evidence="29 30" key="1">
    <citation type="journal article" date="2011" name="Proc. Natl. Acad. Sci. U.S.A.">
        <title>Comparative genomics of xylose-fermenting fungi for enhanced biofuel production.</title>
        <authorList>
            <person name="Wohlbach D.J."/>
            <person name="Kuo A."/>
            <person name="Sato T.K."/>
            <person name="Potts K.M."/>
            <person name="Salamov A.A."/>
            <person name="LaButti K.M."/>
            <person name="Sun H."/>
            <person name="Clum A."/>
            <person name="Pangilinan J.L."/>
            <person name="Lindquist E.A."/>
            <person name="Lucas S."/>
            <person name="Lapidus A."/>
            <person name="Jin M."/>
            <person name="Gunawan C."/>
            <person name="Balan V."/>
            <person name="Dale B.E."/>
            <person name="Jeffries T.W."/>
            <person name="Zinkel R."/>
            <person name="Barry K.W."/>
            <person name="Grigoriev I.V."/>
            <person name="Gasch A.P."/>
        </authorList>
    </citation>
    <scope>NUCLEOTIDE SEQUENCE [LARGE SCALE GENOMIC DNA]</scope>
    <source>
        <strain evidence="30">ATCC 10573 / BCRC 21748 / CBS 615 / JCM 9827 / NBRC 10315 / NRRL Y-1498 / VKM Y-70</strain>
    </source>
</reference>
<keyword evidence="4 20" id="KW-0808">Transferase</keyword>
<dbReference type="FunFam" id="3.20.20.70:FF:000078">
    <property type="entry name" value="Fatty acid synthase beta subunit dehydratase"/>
    <property type="match status" value="1"/>
</dbReference>
<dbReference type="GeneID" id="18245930"/>
<evidence type="ECO:0000256" key="3">
    <source>
        <dbReference type="ARBA" id="ARBA00022516"/>
    </source>
</evidence>
<dbReference type="PANTHER" id="PTHR10982">
    <property type="entry name" value="MALONYL COA-ACYL CARRIER PROTEIN TRANSACYLASE"/>
    <property type="match status" value="1"/>
</dbReference>
<dbReference type="EC" id="3.1.2.14" evidence="20"/>
<evidence type="ECO:0000256" key="19">
    <source>
        <dbReference type="ARBA" id="ARBA00058855"/>
    </source>
</evidence>
<dbReference type="KEGG" id="cten:18245930"/>
<keyword evidence="12 20" id="KW-0456">Lyase</keyword>
<evidence type="ECO:0000256" key="15">
    <source>
        <dbReference type="ARBA" id="ARBA00048462"/>
    </source>
</evidence>
<dbReference type="eggNOG" id="ENOG502QQJX">
    <property type="taxonomic scope" value="Eukaryota"/>
</dbReference>
<dbReference type="InterPro" id="IPR002539">
    <property type="entry name" value="MaoC-like_dom"/>
</dbReference>
<keyword evidence="7 20" id="KW-0521">NADP</keyword>
<dbReference type="EMBL" id="GL996524">
    <property type="protein sequence ID" value="EGV63242.1"/>
    <property type="molecule type" value="Genomic_DNA"/>
</dbReference>
<dbReference type="GO" id="GO:0004321">
    <property type="term" value="F:fatty-acyl-CoA synthase activity"/>
    <property type="evidence" value="ECO:0007669"/>
    <property type="project" value="UniProtKB-EC"/>
</dbReference>
<keyword evidence="8 20" id="KW-0560">Oxidoreductase</keyword>
<comment type="catalytic activity">
    <reaction evidence="14 20">
        <text>acetyl-CoA + n malonyl-CoA + 2n NADPH + 4n H(+) = a long-chain-acyl-CoA + n CoA + n CO2 + 2n NADP(+).</text>
        <dbReference type="EC" id="2.3.1.86"/>
    </reaction>
</comment>
<dbReference type="Pfam" id="PF13452">
    <property type="entry name" value="FAS1_DH_region"/>
    <property type="match status" value="1"/>
</dbReference>
<feature type="domain" description="Malonyl-CoA:ACP transacylase (MAT)" evidence="22">
    <location>
        <begin position="1688"/>
        <end position="2062"/>
    </location>
</feature>
<evidence type="ECO:0000256" key="5">
    <source>
        <dbReference type="ARBA" id="ARBA00022801"/>
    </source>
</evidence>
<dbReference type="SUPFAM" id="SSF51412">
    <property type="entry name" value="Inosine monophosphate dehydrogenase (IMPDH)"/>
    <property type="match status" value="1"/>
</dbReference>
<dbReference type="FunFam" id="1.20.930.70:FF:000001">
    <property type="entry name" value="Fatty acid synthase beta subunit dehydratase"/>
    <property type="match status" value="1"/>
</dbReference>
<dbReference type="InterPro" id="IPR050830">
    <property type="entry name" value="Fungal_FAS"/>
</dbReference>
<dbReference type="Gene3D" id="3.10.129.10">
    <property type="entry name" value="Hotdog Thioesterase"/>
    <property type="match status" value="2"/>
</dbReference>
<evidence type="ECO:0000259" key="23">
    <source>
        <dbReference type="Pfam" id="PF01575"/>
    </source>
</evidence>
<dbReference type="FunFam" id="3.30.1120.100:FF:000001">
    <property type="entry name" value="Fatty acid synthase beta subunit dehydratase"/>
    <property type="match status" value="1"/>
</dbReference>
<dbReference type="Pfam" id="PF17951">
    <property type="entry name" value="FAS_meander"/>
    <property type="match status" value="1"/>
</dbReference>
<dbReference type="GO" id="GO:0006633">
    <property type="term" value="P:fatty acid biosynthetic process"/>
    <property type="evidence" value="ECO:0007669"/>
    <property type="project" value="UniProtKB-KW"/>
</dbReference>
<dbReference type="InterPro" id="IPR029069">
    <property type="entry name" value="HotDog_dom_sf"/>
</dbReference>
<dbReference type="PANTHER" id="PTHR10982:SF21">
    <property type="entry name" value="FATTY ACID SYNTHASE SUBUNIT BETA"/>
    <property type="match status" value="1"/>
</dbReference>
<dbReference type="Gene3D" id="6.10.140.1400">
    <property type="match status" value="1"/>
</dbReference>
<keyword evidence="30" id="KW-1185">Reference proteome</keyword>
<dbReference type="InterPro" id="IPR016035">
    <property type="entry name" value="Acyl_Trfase/lysoPLipase"/>
</dbReference>
<dbReference type="FunFam" id="3.40.366.10:FF:000006">
    <property type="entry name" value="Fatty acid synthase beta subunit dehydratase"/>
    <property type="match status" value="1"/>
</dbReference>
<dbReference type="InterPro" id="IPR016452">
    <property type="entry name" value="Fas1/AflB-like"/>
</dbReference>
<dbReference type="SUPFAM" id="SSF55048">
    <property type="entry name" value="Probable ACP-binding domain of malonyl-CoA ACP transacylase"/>
    <property type="match status" value="1"/>
</dbReference>
<evidence type="ECO:0000313" key="29">
    <source>
        <dbReference type="EMBL" id="EGV63242.1"/>
    </source>
</evidence>
<accession>G3B5J3</accession>
<evidence type="ECO:0000259" key="25">
    <source>
        <dbReference type="Pfam" id="PF13452"/>
    </source>
</evidence>